<dbReference type="PANTHER" id="PTHR30363:SF4">
    <property type="entry name" value="GLYCEROL-3-PHOSPHATE REGULON REPRESSOR"/>
    <property type="match status" value="1"/>
</dbReference>
<dbReference type="InterPro" id="IPR050313">
    <property type="entry name" value="Carb_Metab_HTH_regulators"/>
</dbReference>
<dbReference type="InterPro" id="IPR037171">
    <property type="entry name" value="NagB/RpiA_transferase-like"/>
</dbReference>
<dbReference type="PRINTS" id="PR00037">
    <property type="entry name" value="HTHLACR"/>
</dbReference>
<dbReference type="InterPro" id="IPR036388">
    <property type="entry name" value="WH-like_DNA-bd_sf"/>
</dbReference>
<dbReference type="Pfam" id="PF00455">
    <property type="entry name" value="DeoRC"/>
    <property type="match status" value="1"/>
</dbReference>
<dbReference type="InterPro" id="IPR036390">
    <property type="entry name" value="WH_DNA-bd_sf"/>
</dbReference>
<name>A0A0B8QG53_9VIBR</name>
<evidence type="ECO:0000313" key="7">
    <source>
        <dbReference type="Proteomes" id="UP000031666"/>
    </source>
</evidence>
<protein>
    <submittedName>
        <fullName evidence="6">Glycerol-3-phosphate regulon repressor</fullName>
    </submittedName>
</protein>
<keyword evidence="1" id="KW-0678">Repressor</keyword>
<dbReference type="Gene3D" id="3.30.750.70">
    <property type="entry name" value="4-hydroxybutyrate coenzyme like domains"/>
    <property type="match status" value="1"/>
</dbReference>
<reference evidence="6 7" key="2">
    <citation type="submission" date="2015-01" db="EMBL/GenBank/DDBJ databases">
        <authorList>
            <consortium name="NBRP consortium"/>
            <person name="Sawabe T."/>
            <person name="Meirelles P."/>
            <person name="Feng G."/>
            <person name="Sayaka M."/>
            <person name="Hattori M."/>
            <person name="Ohkuma M."/>
        </authorList>
    </citation>
    <scope>NUCLEOTIDE SEQUENCE [LARGE SCALE GENOMIC DNA]</scope>
    <source>
        <strain evidence="7">JCM 19241</strain>
    </source>
</reference>
<dbReference type="Proteomes" id="UP000031666">
    <property type="component" value="Unassembled WGS sequence"/>
</dbReference>
<evidence type="ECO:0000256" key="2">
    <source>
        <dbReference type="ARBA" id="ARBA00023015"/>
    </source>
</evidence>
<dbReference type="InterPro" id="IPR001034">
    <property type="entry name" value="DeoR_HTH"/>
</dbReference>
<reference evidence="6 7" key="1">
    <citation type="submission" date="2015-01" db="EMBL/GenBank/DDBJ databases">
        <title>Vibrio sp. C94 JCM 19241 whole genome shotgun sequence.</title>
        <authorList>
            <person name="Sawabe T."/>
            <person name="Meirelles P."/>
            <person name="Feng G."/>
            <person name="Sayaka M."/>
            <person name="Hattori M."/>
            <person name="Ohkuma M."/>
        </authorList>
    </citation>
    <scope>NUCLEOTIDE SEQUENCE [LARGE SCALE GENOMIC DNA]</scope>
    <source>
        <strain evidence="7">JCM 19241</strain>
    </source>
</reference>
<dbReference type="STRING" id="1481914.JCM19241_340"/>
<accession>A0A0B8QG53</accession>
<evidence type="ECO:0000256" key="3">
    <source>
        <dbReference type="ARBA" id="ARBA00023125"/>
    </source>
</evidence>
<sequence length="255" mass="28224">MQNLSLRQQQIIEIISQQEYCTIEALSERFNVTTQTIRRDINELCNLGFAQRHHGGVSLPTTLANRSYLSRSNTNQDEKRDIASEVVKHIPDGCTLFLGIGTTIAAIAEKLVNHQQLRVVTNNFQAAHILSQFDHIETWIAGGRLRTTDGDVVGDGVGAFFDKFSADIGIVSCASVSNVRVSSTQDLVSGNADGKEPIEFAMEHELREAKVSQAILMGSQQKWLVANSSKWHRKANARVAALASFDRVFGERAER</sequence>
<proteinExistence type="predicted"/>
<evidence type="ECO:0000256" key="4">
    <source>
        <dbReference type="ARBA" id="ARBA00023163"/>
    </source>
</evidence>
<dbReference type="PROSITE" id="PS51000">
    <property type="entry name" value="HTH_DEOR_2"/>
    <property type="match status" value="1"/>
</dbReference>
<dbReference type="InterPro" id="IPR018356">
    <property type="entry name" value="Tscrpt_reg_HTH_DeoR_CS"/>
</dbReference>
<dbReference type="SMART" id="SM00420">
    <property type="entry name" value="HTH_DEOR"/>
    <property type="match status" value="1"/>
</dbReference>
<evidence type="ECO:0000259" key="5">
    <source>
        <dbReference type="PROSITE" id="PS51000"/>
    </source>
</evidence>
<dbReference type="GO" id="GO:0003677">
    <property type="term" value="F:DNA binding"/>
    <property type="evidence" value="ECO:0007669"/>
    <property type="project" value="UniProtKB-KW"/>
</dbReference>
<dbReference type="Gene3D" id="1.10.10.10">
    <property type="entry name" value="Winged helix-like DNA-binding domain superfamily/Winged helix DNA-binding domain"/>
    <property type="match status" value="1"/>
</dbReference>
<dbReference type="PANTHER" id="PTHR30363">
    <property type="entry name" value="HTH-TYPE TRANSCRIPTIONAL REGULATOR SRLR-RELATED"/>
    <property type="match status" value="1"/>
</dbReference>
<gene>
    <name evidence="6" type="ORF">JCM19241_340</name>
</gene>
<dbReference type="SUPFAM" id="SSF46785">
    <property type="entry name" value="Winged helix' DNA-binding domain"/>
    <property type="match status" value="1"/>
</dbReference>
<dbReference type="EMBL" id="BBSC01000005">
    <property type="protein sequence ID" value="GAM76042.1"/>
    <property type="molecule type" value="Genomic_DNA"/>
</dbReference>
<dbReference type="SMART" id="SM01134">
    <property type="entry name" value="DeoRC"/>
    <property type="match status" value="1"/>
</dbReference>
<dbReference type="Pfam" id="PF08220">
    <property type="entry name" value="HTH_DeoR"/>
    <property type="match status" value="1"/>
</dbReference>
<keyword evidence="2" id="KW-0805">Transcription regulation</keyword>
<evidence type="ECO:0000313" key="6">
    <source>
        <dbReference type="EMBL" id="GAM76042.1"/>
    </source>
</evidence>
<dbReference type="InterPro" id="IPR014036">
    <property type="entry name" value="DeoR-like_C"/>
</dbReference>
<feature type="domain" description="HTH deoR-type" evidence="5">
    <location>
        <begin position="4"/>
        <end position="59"/>
    </location>
</feature>
<dbReference type="GO" id="GO:0003700">
    <property type="term" value="F:DNA-binding transcription factor activity"/>
    <property type="evidence" value="ECO:0007669"/>
    <property type="project" value="InterPro"/>
</dbReference>
<keyword evidence="4" id="KW-0804">Transcription</keyword>
<keyword evidence="3" id="KW-0238">DNA-binding</keyword>
<comment type="caution">
    <text evidence="6">The sequence shown here is derived from an EMBL/GenBank/DDBJ whole genome shotgun (WGS) entry which is preliminary data.</text>
</comment>
<dbReference type="AlphaFoldDB" id="A0A0B8QG53"/>
<organism evidence="6 7">
    <name type="scientific">Vibrio ishigakensis</name>
    <dbReference type="NCBI Taxonomy" id="1481914"/>
    <lineage>
        <taxon>Bacteria</taxon>
        <taxon>Pseudomonadati</taxon>
        <taxon>Pseudomonadota</taxon>
        <taxon>Gammaproteobacteria</taxon>
        <taxon>Vibrionales</taxon>
        <taxon>Vibrionaceae</taxon>
        <taxon>Vibrio</taxon>
    </lineage>
</organism>
<dbReference type="SUPFAM" id="SSF100950">
    <property type="entry name" value="NagB/RpiA/CoA transferase-like"/>
    <property type="match status" value="1"/>
</dbReference>
<dbReference type="PROSITE" id="PS00894">
    <property type="entry name" value="HTH_DEOR_1"/>
    <property type="match status" value="1"/>
</dbReference>
<evidence type="ECO:0000256" key="1">
    <source>
        <dbReference type="ARBA" id="ARBA00022491"/>
    </source>
</evidence>